<dbReference type="SUPFAM" id="SSF50475">
    <property type="entry name" value="FMN-binding split barrel"/>
    <property type="match status" value="1"/>
</dbReference>
<name>A0ABU6MH79_9BACI</name>
<evidence type="ECO:0000259" key="1">
    <source>
        <dbReference type="Pfam" id="PF01243"/>
    </source>
</evidence>
<dbReference type="InterPro" id="IPR011576">
    <property type="entry name" value="Pyridox_Oxase_N"/>
</dbReference>
<organism evidence="2 3">
    <name type="scientific">Heyndrickxia acidicola</name>
    <dbReference type="NCBI Taxonomy" id="209389"/>
    <lineage>
        <taxon>Bacteria</taxon>
        <taxon>Bacillati</taxon>
        <taxon>Bacillota</taxon>
        <taxon>Bacilli</taxon>
        <taxon>Bacillales</taxon>
        <taxon>Bacillaceae</taxon>
        <taxon>Heyndrickxia</taxon>
    </lineage>
</organism>
<keyword evidence="3" id="KW-1185">Reference proteome</keyword>
<comment type="caution">
    <text evidence="2">The sequence shown here is derived from an EMBL/GenBank/DDBJ whole genome shotgun (WGS) entry which is preliminary data.</text>
</comment>
<proteinExistence type="predicted"/>
<dbReference type="InterPro" id="IPR024029">
    <property type="entry name" value="Pyridox_Oxase_FMN-dep"/>
</dbReference>
<evidence type="ECO:0000313" key="2">
    <source>
        <dbReference type="EMBL" id="MED1203008.1"/>
    </source>
</evidence>
<dbReference type="NCBIfam" id="TIGR04025">
    <property type="entry name" value="PPOX_FMN_DR2398"/>
    <property type="match status" value="1"/>
</dbReference>
<dbReference type="Proteomes" id="UP001341444">
    <property type="component" value="Unassembled WGS sequence"/>
</dbReference>
<dbReference type="InterPro" id="IPR012349">
    <property type="entry name" value="Split_barrel_FMN-bd"/>
</dbReference>
<dbReference type="RefSeq" id="WP_066266080.1">
    <property type="nucleotide sequence ID" value="NZ_JARMAB010000009.1"/>
</dbReference>
<dbReference type="PANTHER" id="PTHR42815">
    <property type="entry name" value="FAD-BINDING, PUTATIVE (AFU_ORTHOLOGUE AFUA_6G07600)-RELATED"/>
    <property type="match status" value="1"/>
</dbReference>
<dbReference type="PANTHER" id="PTHR42815:SF2">
    <property type="entry name" value="FAD-BINDING, PUTATIVE (AFU_ORTHOLOGUE AFUA_6G07600)-RELATED"/>
    <property type="match status" value="1"/>
</dbReference>
<accession>A0ABU6MH79</accession>
<protein>
    <submittedName>
        <fullName evidence="2">Pyridoxamine 5'-phosphate oxidase family protein</fullName>
    </submittedName>
</protein>
<dbReference type="Pfam" id="PF01243">
    <property type="entry name" value="PNPOx_N"/>
    <property type="match status" value="1"/>
</dbReference>
<dbReference type="Gene3D" id="2.30.110.10">
    <property type="entry name" value="Electron Transport, Fmn-binding Protein, Chain A"/>
    <property type="match status" value="1"/>
</dbReference>
<dbReference type="EMBL" id="JARMAB010000009">
    <property type="protein sequence ID" value="MED1203008.1"/>
    <property type="molecule type" value="Genomic_DNA"/>
</dbReference>
<feature type="domain" description="Pyridoxamine 5'-phosphate oxidase N-terminal" evidence="1">
    <location>
        <begin position="37"/>
        <end position="156"/>
    </location>
</feature>
<sequence length="212" mass="23748">MEARKVFKNVIETEEELRALLGFPSELVKNKVISSLDGHCRDFISKSPFLVLSTSDSDGQCDASPRGDSPGFVLVLDDKWLVIPERRGNKKMDSLRNVVTNPHVGLLFLIPGLGETLRINGKAVIIKDDELLEKMEVKGKRPLLGIAIEVEECFIHCAKAFKRSKLWEMDSWLENGLLPSAAKILSDHAKLPGYNDRVIAESLQAGYKERLY</sequence>
<evidence type="ECO:0000313" key="3">
    <source>
        <dbReference type="Proteomes" id="UP001341444"/>
    </source>
</evidence>
<reference evidence="2 3" key="1">
    <citation type="submission" date="2023-03" db="EMBL/GenBank/DDBJ databases">
        <title>Bacillus Genome Sequencing.</title>
        <authorList>
            <person name="Dunlap C."/>
        </authorList>
    </citation>
    <scope>NUCLEOTIDE SEQUENCE [LARGE SCALE GENOMIC DNA]</scope>
    <source>
        <strain evidence="2 3">B-23453</strain>
    </source>
</reference>
<gene>
    <name evidence="2" type="ORF">P4T90_07850</name>
</gene>